<dbReference type="InterPro" id="IPR013320">
    <property type="entry name" value="ConA-like_dom_sf"/>
</dbReference>
<dbReference type="Gene3D" id="2.60.120.200">
    <property type="match status" value="1"/>
</dbReference>
<dbReference type="Pfam" id="PF18483">
    <property type="entry name" value="Lectin_L-type_dom"/>
    <property type="match status" value="1"/>
</dbReference>
<proteinExistence type="predicted"/>
<dbReference type="SUPFAM" id="SSF49899">
    <property type="entry name" value="Concanavalin A-like lectins/glucanases"/>
    <property type="match status" value="1"/>
</dbReference>
<dbReference type="GO" id="GO:0005975">
    <property type="term" value="P:carbohydrate metabolic process"/>
    <property type="evidence" value="ECO:0007669"/>
    <property type="project" value="UniProtKB-ARBA"/>
</dbReference>
<dbReference type="EMBL" id="FOFB01000038">
    <property type="protein sequence ID" value="SER36875.1"/>
    <property type="molecule type" value="Genomic_DNA"/>
</dbReference>
<accession>A0A1H9NMK5</accession>
<dbReference type="Proteomes" id="UP000199021">
    <property type="component" value="Unassembled WGS sequence"/>
</dbReference>
<dbReference type="Pfam" id="PF13585">
    <property type="entry name" value="CHU_C"/>
    <property type="match status" value="1"/>
</dbReference>
<dbReference type="PANTHER" id="PTHR32401:SF48">
    <property type="entry name" value="LEGUME LECTIN DOMAIN-CONTAINING PROTEIN"/>
    <property type="match status" value="1"/>
</dbReference>
<keyword evidence="2" id="KW-1185">Reference proteome</keyword>
<dbReference type="NCBIfam" id="TIGR04131">
    <property type="entry name" value="Bac_Flav_CTERM"/>
    <property type="match status" value="1"/>
</dbReference>
<dbReference type="AlphaFoldDB" id="A0A1H9NMK5"/>
<dbReference type="InterPro" id="IPR019825">
    <property type="entry name" value="Lectin_legB_Mn/Ca_BS"/>
</dbReference>
<reference evidence="2" key="1">
    <citation type="submission" date="2016-10" db="EMBL/GenBank/DDBJ databases">
        <authorList>
            <person name="Varghese N."/>
            <person name="Submissions S."/>
        </authorList>
    </citation>
    <scope>NUCLEOTIDE SEQUENCE [LARGE SCALE GENOMIC DNA]</scope>
    <source>
        <strain evidence="2">DSM 24740</strain>
    </source>
</reference>
<dbReference type="InterPro" id="IPR026341">
    <property type="entry name" value="T9SS_type_B"/>
</dbReference>
<dbReference type="InterPro" id="IPR050258">
    <property type="entry name" value="Leguminous_Lectin"/>
</dbReference>
<evidence type="ECO:0000313" key="1">
    <source>
        <dbReference type="EMBL" id="SER36875.1"/>
    </source>
</evidence>
<dbReference type="CDD" id="cd01951">
    <property type="entry name" value="lectin_L-type"/>
    <property type="match status" value="1"/>
</dbReference>
<dbReference type="STRING" id="478744.SAMN05444359_1386"/>
<protein>
    <submittedName>
        <fullName evidence="1">Gliding motility-associated C-terminal domain-containing protein</fullName>
    </submittedName>
</protein>
<dbReference type="PANTHER" id="PTHR32401">
    <property type="entry name" value="CONCANAVALIN A-LIKE LECTIN FAMILY PROTEIN"/>
    <property type="match status" value="1"/>
</dbReference>
<gene>
    <name evidence="1" type="ORF">SAMN05444359_1386</name>
</gene>
<dbReference type="PROSITE" id="PS00307">
    <property type="entry name" value="LECTIN_LEGUME_BETA"/>
    <property type="match status" value="1"/>
</dbReference>
<dbReference type="InParanoid" id="A0A1H9NMK5"/>
<organism evidence="1 2">
    <name type="scientific">Neolewinella agarilytica</name>
    <dbReference type="NCBI Taxonomy" id="478744"/>
    <lineage>
        <taxon>Bacteria</taxon>
        <taxon>Pseudomonadati</taxon>
        <taxon>Bacteroidota</taxon>
        <taxon>Saprospiria</taxon>
        <taxon>Saprospirales</taxon>
        <taxon>Lewinellaceae</taxon>
        <taxon>Neolewinella</taxon>
    </lineage>
</organism>
<dbReference type="GO" id="GO:0004553">
    <property type="term" value="F:hydrolase activity, hydrolyzing O-glycosyl compounds"/>
    <property type="evidence" value="ECO:0007669"/>
    <property type="project" value="UniProtKB-ARBA"/>
</dbReference>
<sequence>MSRLIQILSHLLLVLFSLLPGSLSAQYFLNGAAVQTNDSCFQLTSETLFEVGSIWFPEKIDLRNSFDLVMDMFFGCSDTQGADGIVFGLQPVSASVGEAGEGLGIGGVSPALGVEFDTFQNTNRNDPTFDHVAIMANGSVTHSGPNNLAGPVQASATAANIENCRFMPLRVTWDAPAQTLKVYFDCSLRLEYTGDIINDIFGGDPFVFYGFAAATGGLFNRQEVCFRFNSLLKQLEDVTMCPGGQVLLDVFGGDRYEWTPVAGLDDPTAPSVIASPDTTTVYTVSIFDACGIPLLDTVRIAVEGDSAFVKLGPDTTICPQDFLLFDVSTPTAVYEWSDPTLSGPVISASEIGIYEVTVTRQDIICEASDRIEIDHLPVPDFDLGPTDTTLCRGDLLELTAVFELGDPFFEDGRPFDTLYISRPGRYRAYVEHPCGTLTDQVNVIFENCHQVYLPTAFSPDGDGVNDRWFPQDGGDVVTIHRLSIYDRWGGQMYEASELPTNAPSLGWDGLLNGEPMPAGTYIWVLDASYRDGSRTVEQGDFVLVR</sequence>
<name>A0A1H9NMK5_9BACT</name>
<dbReference type="OrthoDB" id="1490014at2"/>
<dbReference type="InterPro" id="IPR056573">
    <property type="entry name" value="Lectin_L-type_dom"/>
</dbReference>
<evidence type="ECO:0000313" key="2">
    <source>
        <dbReference type="Proteomes" id="UP000199021"/>
    </source>
</evidence>
<dbReference type="RefSeq" id="WP_090173095.1">
    <property type="nucleotide sequence ID" value="NZ_FOFB01000038.1"/>
</dbReference>